<dbReference type="AlphaFoldDB" id="A0AAI9KU35"/>
<organism evidence="1 2">
    <name type="scientific">Aeromonas caviae</name>
    <name type="common">Aeromonas punctata</name>
    <dbReference type="NCBI Taxonomy" id="648"/>
    <lineage>
        <taxon>Bacteria</taxon>
        <taxon>Pseudomonadati</taxon>
        <taxon>Pseudomonadota</taxon>
        <taxon>Gammaproteobacteria</taxon>
        <taxon>Aeromonadales</taxon>
        <taxon>Aeromonadaceae</taxon>
        <taxon>Aeromonas</taxon>
    </lineage>
</organism>
<protein>
    <submittedName>
        <fullName evidence="1">Uncharacterized protein</fullName>
    </submittedName>
</protein>
<dbReference type="EMBL" id="BPNL01000048">
    <property type="protein sequence ID" value="GJA56016.1"/>
    <property type="molecule type" value="Genomic_DNA"/>
</dbReference>
<comment type="caution">
    <text evidence="1">The sequence shown here is derived from an EMBL/GenBank/DDBJ whole genome shotgun (WGS) entry which is preliminary data.</text>
</comment>
<dbReference type="Proteomes" id="UP000887009">
    <property type="component" value="Unassembled WGS sequence"/>
</dbReference>
<name>A0AAI9KU35_AERCA</name>
<gene>
    <name evidence="1" type="ORF">KAM348_34390</name>
</gene>
<sequence length="365" mass="41717">MSATDIRREIDEYYIYLNFVHDLMGIKGKDNRVDYGLKIVSEFIKTATSRELRIQGKQIASQLKDAVKNHATLLPRRKPSRQIARDFKVLSEEIDVKRFGIPYGWLAERFESAGLKQPTDLPPHARIGIGVHAGFASVEEAFLLEDTYLLLAHAEAANERMKQSAKKLNEMQIRALSEDEYKNISAINGNVCTFSRLCVVSAAAFIESFVNSVGYAESVRRNDLDDNIKEELRGMKKNRYLSLDVKLEKYPRILRPDGRSPIVLSDIHQREEPFTSFILDTKALRDSSMHYAPNKVDIWRTPQEWLASANRATENAIQVAEKFWTACFPDRASPEYLDHLCHERFLMRAIDKVRYSDGNESANAG</sequence>
<evidence type="ECO:0000313" key="2">
    <source>
        <dbReference type="Proteomes" id="UP000887009"/>
    </source>
</evidence>
<proteinExistence type="predicted"/>
<dbReference type="RefSeq" id="WP_223920279.1">
    <property type="nucleotide sequence ID" value="NZ_BPNL01000048.1"/>
</dbReference>
<accession>A0AAI9KU35</accession>
<reference evidence="1" key="1">
    <citation type="submission" date="2021-07" db="EMBL/GenBank/DDBJ databases">
        <title>Draft genome sequence of carbapenem-resistant Aeromonas spp. in Japan.</title>
        <authorList>
            <person name="Maehana S."/>
            <person name="Suzuki M."/>
            <person name="Kitasato H."/>
        </authorList>
    </citation>
    <scope>NUCLEOTIDE SEQUENCE</scope>
    <source>
        <strain evidence="1">KAM348</strain>
    </source>
</reference>
<evidence type="ECO:0000313" key="1">
    <source>
        <dbReference type="EMBL" id="GJA56016.1"/>
    </source>
</evidence>